<feature type="transmembrane region" description="Helical" evidence="7">
    <location>
        <begin position="363"/>
        <end position="383"/>
    </location>
</feature>
<organism evidence="9">
    <name type="scientific">Anaerococcus vaginalis</name>
    <dbReference type="NCBI Taxonomy" id="33037"/>
    <lineage>
        <taxon>Bacteria</taxon>
        <taxon>Bacillati</taxon>
        <taxon>Bacillota</taxon>
        <taxon>Tissierellia</taxon>
        <taxon>Tissierellales</taxon>
        <taxon>Peptoniphilaceae</taxon>
        <taxon>Anaerococcus</taxon>
    </lineage>
</organism>
<comment type="subcellular location">
    <subcellularLocation>
        <location evidence="1">Cell membrane</location>
        <topology evidence="1">Multi-pass membrane protein</topology>
    </subcellularLocation>
</comment>
<keyword evidence="3 7" id="KW-0812">Transmembrane</keyword>
<sequence length="442" mass="49449">MKIKDRIDIAFRNLLRRKSRTILTILSVLIGTVSIIMMISLSLAMAKQQRDMVESFGGLENIEISSDKAQTSINQSSIGKFKKIKHVKYVIPHKDLYTEIFLKKNKDTKLEANNGISLIPDKVFAQIKSDMLDSGSNLNPSDDLSMILGSDYHLYKMKKQGESFEQEDVEGLNILKEKFILRLGYEDMENNPTDEEGNSKPTFADLEIKVKGIMKESSFLEKSRMYINEKTYKTLQKEDKKLQSPSLDDMSENGGKKSNYLYENITLVCDEYENVKAVEDEVKSMGYQTSSSIDMIEEINKSTKTIMLILAGIGSIAFIVAAIGIINTMLMSIYERQKEIGLMKVIGASVSDIKTMFLLESGFIGFFGGLVGLLISYLLGFIANKFLLAGFAQAMDTALEFNIPIWLGVMAVIFSSFIGILAGYLPAIRATKLSAIETLRSN</sequence>
<keyword evidence="2" id="KW-1003">Cell membrane</keyword>
<evidence type="ECO:0000256" key="4">
    <source>
        <dbReference type="ARBA" id="ARBA00022989"/>
    </source>
</evidence>
<feature type="domain" description="ABC3 transporter permease C-terminal" evidence="8">
    <location>
        <begin position="313"/>
        <end position="434"/>
    </location>
</feature>
<reference evidence="9" key="1">
    <citation type="submission" date="2019-11" db="EMBL/GenBank/DDBJ databases">
        <authorList>
            <person name="Feng L."/>
        </authorList>
    </citation>
    <scope>NUCLEOTIDE SEQUENCE</scope>
    <source>
        <strain evidence="9">AvaginalisLFYP127</strain>
    </source>
</reference>
<evidence type="ECO:0000256" key="7">
    <source>
        <dbReference type="SAM" id="Phobius"/>
    </source>
</evidence>
<evidence type="ECO:0000256" key="3">
    <source>
        <dbReference type="ARBA" id="ARBA00022692"/>
    </source>
</evidence>
<protein>
    <submittedName>
        <fullName evidence="9">ABC transporter permease YtrF</fullName>
    </submittedName>
</protein>
<dbReference type="EMBL" id="CACRSW010000003">
    <property type="protein sequence ID" value="VYS78312.1"/>
    <property type="molecule type" value="Genomic_DNA"/>
</dbReference>
<accession>A0A6N2RBN0</accession>
<dbReference type="InterPro" id="IPR050250">
    <property type="entry name" value="Macrolide_Exporter_MacB"/>
</dbReference>
<evidence type="ECO:0000256" key="6">
    <source>
        <dbReference type="ARBA" id="ARBA00038076"/>
    </source>
</evidence>
<keyword evidence="4 7" id="KW-1133">Transmembrane helix</keyword>
<feature type="transmembrane region" description="Helical" evidence="7">
    <location>
        <begin position="306"/>
        <end position="334"/>
    </location>
</feature>
<dbReference type="GO" id="GO:0022857">
    <property type="term" value="F:transmembrane transporter activity"/>
    <property type="evidence" value="ECO:0007669"/>
    <property type="project" value="TreeGrafter"/>
</dbReference>
<dbReference type="GO" id="GO:0005886">
    <property type="term" value="C:plasma membrane"/>
    <property type="evidence" value="ECO:0007669"/>
    <property type="project" value="UniProtKB-SubCell"/>
</dbReference>
<gene>
    <name evidence="9" type="primary">ytrF</name>
    <name evidence="9" type="ORF">AVLFYP127_01318</name>
</gene>
<dbReference type="AlphaFoldDB" id="A0A6N2RBN0"/>
<dbReference type="PANTHER" id="PTHR30572">
    <property type="entry name" value="MEMBRANE COMPONENT OF TRANSPORTER-RELATED"/>
    <property type="match status" value="1"/>
</dbReference>
<evidence type="ECO:0000256" key="1">
    <source>
        <dbReference type="ARBA" id="ARBA00004651"/>
    </source>
</evidence>
<keyword evidence="5 7" id="KW-0472">Membrane</keyword>
<evidence type="ECO:0000256" key="5">
    <source>
        <dbReference type="ARBA" id="ARBA00023136"/>
    </source>
</evidence>
<feature type="transmembrane region" description="Helical" evidence="7">
    <location>
        <begin position="21"/>
        <end position="46"/>
    </location>
</feature>
<dbReference type="RefSeq" id="WP_156328482.1">
    <property type="nucleotide sequence ID" value="NZ_CACRSW010000003.1"/>
</dbReference>
<name>A0A6N2RBN0_9FIRM</name>
<proteinExistence type="inferred from homology"/>
<evidence type="ECO:0000256" key="2">
    <source>
        <dbReference type="ARBA" id="ARBA00022475"/>
    </source>
</evidence>
<dbReference type="Pfam" id="PF02687">
    <property type="entry name" value="FtsX"/>
    <property type="match status" value="1"/>
</dbReference>
<evidence type="ECO:0000313" key="9">
    <source>
        <dbReference type="EMBL" id="VYS78312.1"/>
    </source>
</evidence>
<dbReference type="InterPro" id="IPR003838">
    <property type="entry name" value="ABC3_permease_C"/>
</dbReference>
<evidence type="ECO:0000259" key="8">
    <source>
        <dbReference type="Pfam" id="PF02687"/>
    </source>
</evidence>
<comment type="similarity">
    <text evidence="6">Belongs to the ABC-4 integral membrane protein family.</text>
</comment>
<dbReference type="PANTHER" id="PTHR30572:SF4">
    <property type="entry name" value="ABC TRANSPORTER PERMEASE YTRF"/>
    <property type="match status" value="1"/>
</dbReference>
<feature type="transmembrane region" description="Helical" evidence="7">
    <location>
        <begin position="403"/>
        <end position="425"/>
    </location>
</feature>